<dbReference type="InterPro" id="IPR036291">
    <property type="entry name" value="NAD(P)-bd_dom_sf"/>
</dbReference>
<dbReference type="Proteomes" id="UP000183413">
    <property type="component" value="Unassembled WGS sequence"/>
</dbReference>
<name>A0A1I4W6A0_9ACTN</name>
<dbReference type="STRING" id="1993.SAMN04489713_101205"/>
<dbReference type="SUPFAM" id="SSF51735">
    <property type="entry name" value="NAD(P)-binding Rossmann-fold domains"/>
    <property type="match status" value="1"/>
</dbReference>
<dbReference type="eggNOG" id="COG3804">
    <property type="taxonomic scope" value="Bacteria"/>
</dbReference>
<dbReference type="InParanoid" id="A0A1I4W6A0"/>
<accession>A0A1I4W6A0</accession>
<protein>
    <submittedName>
        <fullName evidence="1">4-hydroxy-tetrahydrodipicolinate reductase</fullName>
    </submittedName>
</protein>
<evidence type="ECO:0000313" key="2">
    <source>
        <dbReference type="Proteomes" id="UP000183413"/>
    </source>
</evidence>
<dbReference type="EMBL" id="FOVH01000001">
    <property type="protein sequence ID" value="SFN09148.1"/>
    <property type="molecule type" value="Genomic_DNA"/>
</dbReference>
<proteinExistence type="predicted"/>
<dbReference type="Gene3D" id="3.40.50.720">
    <property type="entry name" value="NAD(P)-binding Rossmann-like Domain"/>
    <property type="match status" value="1"/>
</dbReference>
<sequence>MRVLRALIEHPDLELAGVVTGDPRHAGADAAELAGTGRPLGVLAADDPAELLARRPHVICHTESGGTDAVGELCRLLEAGAGVVSDAVPSLVHPPSADRGLVRRVRAACATGGAACLTLGPGPVEDVLPLLLSGACLRIEAVTITTFTGPDAPETAGFGAPAGHRPPAVRPGTPRRRWGPVVRLLAEHLAVPLDEVRETYELCTAPEDIGRIARGAQAGLRLQVSGMLGGRPVITVERVARARADVAPHWPAAASGGGHRVEIAGEPSWRADLAGPGDSAALRMAAAVPAVAGAPPGLHTPLTLPPFTGRRLLRPASR</sequence>
<keyword evidence="2" id="KW-1185">Reference proteome</keyword>
<reference evidence="1 2" key="1">
    <citation type="submission" date="2016-10" db="EMBL/GenBank/DDBJ databases">
        <authorList>
            <person name="de Groot N.N."/>
        </authorList>
    </citation>
    <scope>NUCLEOTIDE SEQUENCE [LARGE SCALE GENOMIC DNA]</scope>
    <source>
        <strain evidence="1 2">DSM 43067</strain>
    </source>
</reference>
<dbReference type="AlphaFoldDB" id="A0A1I4W6A0"/>
<gene>
    <name evidence="1" type="ORF">SAMN04489713_101205</name>
</gene>
<organism evidence="1 2">
    <name type="scientific">Actinomadura madurae</name>
    <dbReference type="NCBI Taxonomy" id="1993"/>
    <lineage>
        <taxon>Bacteria</taxon>
        <taxon>Bacillati</taxon>
        <taxon>Actinomycetota</taxon>
        <taxon>Actinomycetes</taxon>
        <taxon>Streptosporangiales</taxon>
        <taxon>Thermomonosporaceae</taxon>
        <taxon>Actinomadura</taxon>
    </lineage>
</organism>
<evidence type="ECO:0000313" key="1">
    <source>
        <dbReference type="EMBL" id="SFN09148.1"/>
    </source>
</evidence>